<sequence>MASLMSPVQAQERLDADLQSSPDAEAKKLLIKFANLLPALAQGVREHCDLRRLQESQLIRKYDLRLRRAAEVVNNEVTRDGRWDEQTILSEAKEDIESILKKIVDEIKPHSSYQSKFNAAESMLEIFEIVMYQSGDTCRQGLIGRVHYRHWDNLFCELFACFDDEELQILAAHPVARHHRQYTFHRVNYEIASWLDRLQTFVEGAQDYGFVHGVEDMYQTISNAVLGDPIEDESVEEVESVEEEKSLEVYEEEDDDTE</sequence>
<dbReference type="EMBL" id="JAQQWM010000009">
    <property type="protein sequence ID" value="KAK8045905.1"/>
    <property type="molecule type" value="Genomic_DNA"/>
</dbReference>
<dbReference type="Proteomes" id="UP001446871">
    <property type="component" value="Unassembled WGS sequence"/>
</dbReference>
<protein>
    <submittedName>
        <fullName evidence="2">Uncharacterized protein</fullName>
    </submittedName>
</protein>
<keyword evidence="3" id="KW-1185">Reference proteome</keyword>
<gene>
    <name evidence="2" type="ORF">PG996_013969</name>
</gene>
<accession>A0ABR1TIZ0</accession>
<feature type="compositionally biased region" description="Acidic residues" evidence="1">
    <location>
        <begin position="249"/>
        <end position="258"/>
    </location>
</feature>
<organism evidence="2 3">
    <name type="scientific">Apiospora saccharicola</name>
    <dbReference type="NCBI Taxonomy" id="335842"/>
    <lineage>
        <taxon>Eukaryota</taxon>
        <taxon>Fungi</taxon>
        <taxon>Dikarya</taxon>
        <taxon>Ascomycota</taxon>
        <taxon>Pezizomycotina</taxon>
        <taxon>Sordariomycetes</taxon>
        <taxon>Xylariomycetidae</taxon>
        <taxon>Amphisphaeriales</taxon>
        <taxon>Apiosporaceae</taxon>
        <taxon>Apiospora</taxon>
    </lineage>
</organism>
<name>A0ABR1TIZ0_9PEZI</name>
<feature type="compositionally biased region" description="Acidic residues" evidence="1">
    <location>
        <begin position="232"/>
        <end position="242"/>
    </location>
</feature>
<reference evidence="2 3" key="1">
    <citation type="submission" date="2023-01" db="EMBL/GenBank/DDBJ databases">
        <title>Analysis of 21 Apiospora genomes using comparative genomics revels a genus with tremendous synthesis potential of carbohydrate active enzymes and secondary metabolites.</title>
        <authorList>
            <person name="Sorensen T."/>
        </authorList>
    </citation>
    <scope>NUCLEOTIDE SEQUENCE [LARGE SCALE GENOMIC DNA]</scope>
    <source>
        <strain evidence="2 3">CBS 83171</strain>
    </source>
</reference>
<proteinExistence type="predicted"/>
<evidence type="ECO:0000313" key="2">
    <source>
        <dbReference type="EMBL" id="KAK8045905.1"/>
    </source>
</evidence>
<evidence type="ECO:0000256" key="1">
    <source>
        <dbReference type="SAM" id="MobiDB-lite"/>
    </source>
</evidence>
<evidence type="ECO:0000313" key="3">
    <source>
        <dbReference type="Proteomes" id="UP001446871"/>
    </source>
</evidence>
<comment type="caution">
    <text evidence="2">The sequence shown here is derived from an EMBL/GenBank/DDBJ whole genome shotgun (WGS) entry which is preliminary data.</text>
</comment>
<feature type="region of interest" description="Disordered" evidence="1">
    <location>
        <begin position="232"/>
        <end position="258"/>
    </location>
</feature>